<keyword evidence="3" id="KW-1185">Reference proteome</keyword>
<dbReference type="STRING" id="5627.A0A1C7LTG1"/>
<proteinExistence type="inferred from homology"/>
<name>A0A1C7LTG1_GRIFR</name>
<organism evidence="2 3">
    <name type="scientific">Grifola frondosa</name>
    <name type="common">Maitake</name>
    <name type="synonym">Polyporus frondosus</name>
    <dbReference type="NCBI Taxonomy" id="5627"/>
    <lineage>
        <taxon>Eukaryota</taxon>
        <taxon>Fungi</taxon>
        <taxon>Dikarya</taxon>
        <taxon>Basidiomycota</taxon>
        <taxon>Agaricomycotina</taxon>
        <taxon>Agaricomycetes</taxon>
        <taxon>Polyporales</taxon>
        <taxon>Grifolaceae</taxon>
        <taxon>Grifola</taxon>
    </lineage>
</organism>
<dbReference type="SUPFAM" id="SSF89095">
    <property type="entry name" value="GatB/YqeY motif"/>
    <property type="match status" value="1"/>
</dbReference>
<dbReference type="AlphaFoldDB" id="A0A1C7LTG1"/>
<dbReference type="InterPro" id="IPR019004">
    <property type="entry name" value="YqeY/Aim41"/>
</dbReference>
<dbReference type="InterPro" id="IPR003789">
    <property type="entry name" value="Asn/Gln_tRNA_amidoTrase-B-like"/>
</dbReference>
<gene>
    <name evidence="1" type="primary">AIM41</name>
    <name evidence="2" type="ORF">A0H81_13975</name>
</gene>
<dbReference type="Pfam" id="PF09424">
    <property type="entry name" value="YqeY"/>
    <property type="match status" value="1"/>
</dbReference>
<dbReference type="PANTHER" id="PTHR28055">
    <property type="entry name" value="ALTERED INHERITANCE OF MITOCHONDRIA PROTEIN 41, MITOCHONDRIAL"/>
    <property type="match status" value="1"/>
</dbReference>
<comment type="caution">
    <text evidence="2">The sequence shown here is derived from an EMBL/GenBank/DDBJ whole genome shotgun (WGS) entry which is preliminary data.</text>
</comment>
<dbReference type="InterPro" id="IPR042184">
    <property type="entry name" value="YqeY/Aim41_N"/>
</dbReference>
<sequence>MFVVYRRNTCCAINALSRCAVARMSTDSPEDIRARLTSELKAAMKTKDTVKSTAIRVIRTLGGIAADKAKPQPASPSTIIAMIRKATQRRAKFEKAARPDLAVKEKQEAEIFQAFLPPLLPDSEIDRVLTEIISAQPASRVVQRMP</sequence>
<dbReference type="Gene3D" id="1.10.1510.10">
    <property type="entry name" value="Uncharacterised protein YqeY/AIM41 PF09424, N-terminal domain"/>
    <property type="match status" value="1"/>
</dbReference>
<dbReference type="Proteomes" id="UP000092993">
    <property type="component" value="Unassembled WGS sequence"/>
</dbReference>
<dbReference type="GO" id="GO:0016884">
    <property type="term" value="F:carbon-nitrogen ligase activity, with glutamine as amido-N-donor"/>
    <property type="evidence" value="ECO:0007669"/>
    <property type="project" value="UniProtKB-UniRule"/>
</dbReference>
<reference evidence="2 3" key="1">
    <citation type="submission" date="2016-03" db="EMBL/GenBank/DDBJ databases">
        <title>Whole genome sequencing of Grifola frondosa 9006-11.</title>
        <authorList>
            <person name="Min B."/>
            <person name="Park H."/>
            <person name="Kim J.-G."/>
            <person name="Cho H."/>
            <person name="Oh Y.-L."/>
            <person name="Kong W.-S."/>
            <person name="Choi I.-G."/>
        </authorList>
    </citation>
    <scope>NUCLEOTIDE SEQUENCE [LARGE SCALE GENOMIC DNA]</scope>
    <source>
        <strain evidence="2 3">9006-11</strain>
    </source>
</reference>
<evidence type="ECO:0000313" key="2">
    <source>
        <dbReference type="EMBL" id="OBZ66084.1"/>
    </source>
</evidence>
<protein>
    <recommendedName>
        <fullName evidence="1">Altered inheritance of mitochondria protein 41</fullName>
    </recommendedName>
</protein>
<evidence type="ECO:0000313" key="3">
    <source>
        <dbReference type="Proteomes" id="UP000092993"/>
    </source>
</evidence>
<dbReference type="PANTHER" id="PTHR28055:SF1">
    <property type="entry name" value="ALTERED INHERITANCE OF MITOCHONDRIA PROTEIN 41, MITOCHONDRIAL"/>
    <property type="match status" value="1"/>
</dbReference>
<dbReference type="GO" id="GO:0005739">
    <property type="term" value="C:mitochondrion"/>
    <property type="evidence" value="ECO:0007669"/>
    <property type="project" value="UniProtKB-SubCell"/>
</dbReference>
<keyword evidence="1" id="KW-0496">Mitochondrion</keyword>
<comment type="similarity">
    <text evidence="1">Belongs to the AIM41 family.</text>
</comment>
<comment type="subcellular location">
    <subcellularLocation>
        <location evidence="1">Mitochondrion</location>
    </subcellularLocation>
</comment>
<evidence type="ECO:0000256" key="1">
    <source>
        <dbReference type="RuleBase" id="RU365099"/>
    </source>
</evidence>
<dbReference type="OrthoDB" id="538640at2759"/>
<dbReference type="EMBL" id="LUGG01000033">
    <property type="protein sequence ID" value="OBZ66084.1"/>
    <property type="molecule type" value="Genomic_DNA"/>
</dbReference>
<accession>A0A1C7LTG1</accession>